<feature type="region of interest" description="Disordered" evidence="2">
    <location>
        <begin position="1"/>
        <end position="20"/>
    </location>
</feature>
<dbReference type="Gene3D" id="2.40.30.110">
    <property type="entry name" value="Aminomethyltransferase beta-barrel domains"/>
    <property type="match status" value="1"/>
</dbReference>
<organism evidence="5 6">
    <name type="scientific">Herbiconiux daphne</name>
    <dbReference type="NCBI Taxonomy" id="2970914"/>
    <lineage>
        <taxon>Bacteria</taxon>
        <taxon>Bacillati</taxon>
        <taxon>Actinomycetota</taxon>
        <taxon>Actinomycetes</taxon>
        <taxon>Micrococcales</taxon>
        <taxon>Microbacteriaceae</taxon>
        <taxon>Herbiconiux</taxon>
    </lineage>
</organism>
<evidence type="ECO:0000313" key="6">
    <source>
        <dbReference type="Proteomes" id="UP001165586"/>
    </source>
</evidence>
<comment type="function">
    <text evidence="1">The glycine cleavage system catalyzes the degradation of glycine.</text>
</comment>
<proteinExistence type="inferred from homology"/>
<dbReference type="InterPro" id="IPR028896">
    <property type="entry name" value="GcvT/YgfZ/DmdA"/>
</dbReference>
<dbReference type="SUPFAM" id="SSF101790">
    <property type="entry name" value="Aminomethyltransferase beta-barrel domain"/>
    <property type="match status" value="1"/>
</dbReference>
<name>A0ABT2H2P5_9MICO</name>
<dbReference type="InterPro" id="IPR029043">
    <property type="entry name" value="GcvT/YgfZ_C"/>
</dbReference>
<dbReference type="SUPFAM" id="SSF103025">
    <property type="entry name" value="Folate-binding domain"/>
    <property type="match status" value="1"/>
</dbReference>
<dbReference type="Pfam" id="PF01571">
    <property type="entry name" value="GCV_T"/>
    <property type="match status" value="1"/>
</dbReference>
<dbReference type="HAMAP" id="MF_00259">
    <property type="entry name" value="GcvT"/>
    <property type="match status" value="1"/>
</dbReference>
<dbReference type="InterPro" id="IPR022903">
    <property type="entry name" value="GcvT_bac"/>
</dbReference>
<protein>
    <recommendedName>
        <fullName evidence="1">Aminomethyltransferase</fullName>
        <ecNumber evidence="1">2.1.2.10</ecNumber>
    </recommendedName>
    <alternativeName>
        <fullName evidence="1">Glycine cleavage system T protein</fullName>
    </alternativeName>
</protein>
<comment type="caution">
    <text evidence="5">The sequence shown here is derived from an EMBL/GenBank/DDBJ whole genome shotgun (WGS) entry which is preliminary data.</text>
</comment>
<dbReference type="PIRSF" id="PIRSF006487">
    <property type="entry name" value="GcvT"/>
    <property type="match status" value="1"/>
</dbReference>
<keyword evidence="1" id="KW-0808">Transferase</keyword>
<keyword evidence="1" id="KW-0032">Aminotransferase</keyword>
<dbReference type="InterPro" id="IPR027266">
    <property type="entry name" value="TrmE/GcvT-like"/>
</dbReference>
<reference evidence="5" key="1">
    <citation type="submission" date="2022-08" db="EMBL/GenBank/DDBJ databases">
        <authorList>
            <person name="Deng Y."/>
            <person name="Han X.-F."/>
            <person name="Zhang Y.-Q."/>
        </authorList>
    </citation>
    <scope>NUCLEOTIDE SEQUENCE</scope>
    <source>
        <strain evidence="5">CPCC 203386</strain>
    </source>
</reference>
<dbReference type="RefSeq" id="WP_259539066.1">
    <property type="nucleotide sequence ID" value="NZ_JANLCJ010000003.1"/>
</dbReference>
<evidence type="ECO:0000313" key="5">
    <source>
        <dbReference type="EMBL" id="MCS5734221.1"/>
    </source>
</evidence>
<dbReference type="EC" id="2.1.2.10" evidence="1"/>
<comment type="similarity">
    <text evidence="1">Belongs to the GcvT family.</text>
</comment>
<evidence type="ECO:0000259" key="4">
    <source>
        <dbReference type="Pfam" id="PF08669"/>
    </source>
</evidence>
<feature type="domain" description="GCVT N-terminal" evidence="3">
    <location>
        <begin position="23"/>
        <end position="304"/>
    </location>
</feature>
<dbReference type="EMBL" id="JANLCJ010000003">
    <property type="protein sequence ID" value="MCS5734221.1"/>
    <property type="molecule type" value="Genomic_DNA"/>
</dbReference>
<feature type="domain" description="Aminomethyltransferase C-terminal" evidence="4">
    <location>
        <begin position="326"/>
        <end position="404"/>
    </location>
</feature>
<dbReference type="Pfam" id="PF08669">
    <property type="entry name" value="GCV_T_C"/>
    <property type="match status" value="1"/>
</dbReference>
<evidence type="ECO:0000256" key="1">
    <source>
        <dbReference type="HAMAP-Rule" id="MF_00259"/>
    </source>
</evidence>
<dbReference type="Gene3D" id="4.10.1250.10">
    <property type="entry name" value="Aminomethyltransferase fragment"/>
    <property type="match status" value="1"/>
</dbReference>
<dbReference type="PANTHER" id="PTHR43757:SF2">
    <property type="entry name" value="AMINOMETHYLTRANSFERASE, MITOCHONDRIAL"/>
    <property type="match status" value="1"/>
</dbReference>
<dbReference type="NCBIfam" id="NF001567">
    <property type="entry name" value="PRK00389.1"/>
    <property type="match status" value="1"/>
</dbReference>
<evidence type="ECO:0000259" key="3">
    <source>
        <dbReference type="Pfam" id="PF01571"/>
    </source>
</evidence>
<dbReference type="Gene3D" id="3.30.70.1400">
    <property type="entry name" value="Aminomethyltransferase beta-barrel domains"/>
    <property type="match status" value="1"/>
</dbReference>
<gene>
    <name evidence="1" type="primary">gcvT</name>
    <name evidence="5" type="ORF">N1032_10785</name>
</gene>
<dbReference type="Gene3D" id="3.30.1360.120">
    <property type="entry name" value="Probable tRNA modification gtpase trme, domain 1"/>
    <property type="match status" value="1"/>
</dbReference>
<comment type="catalytic activity">
    <reaction evidence="1">
        <text>N(6)-[(R)-S(8)-aminomethyldihydrolipoyl]-L-lysyl-[protein] + (6S)-5,6,7,8-tetrahydrofolate = N(6)-[(R)-dihydrolipoyl]-L-lysyl-[protein] + (6R)-5,10-methylene-5,6,7,8-tetrahydrofolate + NH4(+)</text>
        <dbReference type="Rhea" id="RHEA:16945"/>
        <dbReference type="Rhea" id="RHEA-COMP:10475"/>
        <dbReference type="Rhea" id="RHEA-COMP:10492"/>
        <dbReference type="ChEBI" id="CHEBI:15636"/>
        <dbReference type="ChEBI" id="CHEBI:28938"/>
        <dbReference type="ChEBI" id="CHEBI:57453"/>
        <dbReference type="ChEBI" id="CHEBI:83100"/>
        <dbReference type="ChEBI" id="CHEBI:83143"/>
        <dbReference type="EC" id="2.1.2.10"/>
    </reaction>
</comment>
<dbReference type="PANTHER" id="PTHR43757">
    <property type="entry name" value="AMINOMETHYLTRANSFERASE"/>
    <property type="match status" value="1"/>
</dbReference>
<dbReference type="InterPro" id="IPR013977">
    <property type="entry name" value="GcvT_C"/>
</dbReference>
<keyword evidence="6" id="KW-1185">Reference proteome</keyword>
<comment type="subunit">
    <text evidence="1">The glycine cleavage system is composed of four proteins: P, T, L and H.</text>
</comment>
<accession>A0ABT2H2P5</accession>
<dbReference type="Proteomes" id="UP001165586">
    <property type="component" value="Unassembled WGS sequence"/>
</dbReference>
<dbReference type="InterPro" id="IPR006222">
    <property type="entry name" value="GCVT_N"/>
</dbReference>
<sequence>MTSSTDSPPTDSPPTPGARYSPLHDVHVAAGATFTDFAGWQMPVRYSSDLAEHHAVRTAAGLFDLSHMAEFTVAGLAAADFLDFSLAGKLSAIEVGQAKYSLLLAVEGGIIDDVVVYRTGESEFVIVANASNRGPVSAALEQRLAEFGAGSGAGDGAGATSGAASGATSAGRVELDDVSDDTALIAVQGPAALAILEATDGVDASGFAGLRYYRALASLFQGERMLVARTGYTGEDGFELYLAPALAPALWAAIAEAGASHGIVPAGLASRDTLRLEAGMPLYGHELSLETFPVQAGLGRVPALSKGDFVGRAAVEAGPAEGAPVLVGLVAEGKRAARADYPVFAADDSVEPIGVVTSGALSPTLGHPIALAYVDPRYAEPGTELSVDIRGKRLGYTTTPLPFYRRKKD</sequence>
<evidence type="ECO:0000256" key="2">
    <source>
        <dbReference type="SAM" id="MobiDB-lite"/>
    </source>
</evidence>